<evidence type="ECO:0000259" key="3">
    <source>
        <dbReference type="PROSITE" id="PS51203"/>
    </source>
</evidence>
<gene>
    <name evidence="5" type="primary">LOC34621722</name>
</gene>
<dbReference type="Gene3D" id="2.60.40.790">
    <property type="match status" value="1"/>
</dbReference>
<dbReference type="Pfam" id="PF04969">
    <property type="entry name" value="CS"/>
    <property type="match status" value="1"/>
</dbReference>
<dbReference type="PROSITE" id="PS51203">
    <property type="entry name" value="CS"/>
    <property type="match status" value="1"/>
</dbReference>
<dbReference type="InterPro" id="IPR037898">
    <property type="entry name" value="NudC_fam"/>
</dbReference>
<name>A0A6P5WEL7_9EIME</name>
<dbReference type="GeneID" id="34621722"/>
<evidence type="ECO:0000313" key="4">
    <source>
        <dbReference type="Proteomes" id="UP000515125"/>
    </source>
</evidence>
<dbReference type="PANTHER" id="PTHR12356">
    <property type="entry name" value="NUCLEAR MOVEMENT PROTEIN NUDC"/>
    <property type="match status" value="1"/>
</dbReference>
<dbReference type="AlphaFoldDB" id="A0A6P5WEL7"/>
<comment type="subcellular location">
    <subcellularLocation>
        <location evidence="1">Cytoplasm</location>
    </subcellularLocation>
</comment>
<dbReference type="SUPFAM" id="SSF49764">
    <property type="entry name" value="HSP20-like chaperones"/>
    <property type="match status" value="1"/>
</dbReference>
<evidence type="ECO:0000256" key="1">
    <source>
        <dbReference type="ARBA" id="ARBA00004496"/>
    </source>
</evidence>
<protein>
    <submittedName>
        <fullName evidence="5">Uncharacterized protein LOC34621722</fullName>
    </submittedName>
</protein>
<dbReference type="InterPro" id="IPR007052">
    <property type="entry name" value="CS_dom"/>
</dbReference>
<keyword evidence="4" id="KW-1185">Reference proteome</keyword>
<dbReference type="Proteomes" id="UP000515125">
    <property type="component" value="Unplaced"/>
</dbReference>
<dbReference type="GO" id="GO:0005737">
    <property type="term" value="C:cytoplasm"/>
    <property type="evidence" value="ECO:0007669"/>
    <property type="project" value="UniProtKB-SubCell"/>
</dbReference>
<dbReference type="GO" id="GO:0006457">
    <property type="term" value="P:protein folding"/>
    <property type="evidence" value="ECO:0007669"/>
    <property type="project" value="TreeGrafter"/>
</dbReference>
<sequence>MVDYSKWDKVWVSSSEDETPGASCASRKHVLPATSSSHRNSCSSNFSSGGFDYSKWDHLVDEEQESFSSPRVRRLSKGQAVTIGREGLYIHPKGAAAEAAMQQTQLKEWMEEEQQEEMQQTGMSFEDAHEWPRCGSVQAAELPAASTAAGQPAGLARGTGRTEMQQLVRNGGVQEGRYFWRQTAREVTISLALPAGVRGRDLRVKLREHALRISCTNQANSSATGTRTSSGGSEKVLLEGRFPHPIEEDDDCWLWEVTERRIDWQQLQQAATQQNHEPKEAMSFEGSSGGGVFVEPKQTSLPTAFFLDLHLRKKAVLPLANVWWTCILKGEAQIDVTQLTDRRHSEKTQNFKSAWEAAHAAFKKIKHHDTSNLACILTTADAAAAASATSDAAAAAQTSGTSKFLKKAPLLAATATAPPLRALMHNAKNTRSMGVLPDFPLLEKWPTQLDLRGNSARSGEQWLHGWERLIVKSSTIITSVNGLVDVRVRVAAAAAQTATAKTSRLYERQPGAGDQEVLDRDKSEGIGLGLKGGGLGWGIAWRIGRRGNGTKQTESDEPAFPYTQDSRLHGLCCSICRVLRNLWTRAAKQAPVQATMRATEGGVEVRCGVLEGGQGGEARSYVSEHSNTLKLSSITN</sequence>
<feature type="domain" description="CS" evidence="3">
    <location>
        <begin position="173"/>
        <end position="328"/>
    </location>
</feature>
<evidence type="ECO:0000256" key="2">
    <source>
        <dbReference type="ARBA" id="ARBA00022490"/>
    </source>
</evidence>
<dbReference type="PANTHER" id="PTHR12356:SF3">
    <property type="entry name" value="NUCLEAR MIGRATION PROTEIN NUDC"/>
    <property type="match status" value="1"/>
</dbReference>
<dbReference type="GO" id="GO:0051082">
    <property type="term" value="F:unfolded protein binding"/>
    <property type="evidence" value="ECO:0007669"/>
    <property type="project" value="TreeGrafter"/>
</dbReference>
<proteinExistence type="predicted"/>
<keyword evidence="2" id="KW-0963">Cytoplasm</keyword>
<dbReference type="OrthoDB" id="416217at2759"/>
<organism evidence="4 5">
    <name type="scientific">Cyclospora cayetanensis</name>
    <dbReference type="NCBI Taxonomy" id="88456"/>
    <lineage>
        <taxon>Eukaryota</taxon>
        <taxon>Sar</taxon>
        <taxon>Alveolata</taxon>
        <taxon>Apicomplexa</taxon>
        <taxon>Conoidasida</taxon>
        <taxon>Coccidia</taxon>
        <taxon>Eucoccidiorida</taxon>
        <taxon>Eimeriorina</taxon>
        <taxon>Eimeriidae</taxon>
        <taxon>Cyclospora</taxon>
    </lineage>
</organism>
<reference evidence="5" key="1">
    <citation type="submission" date="2025-08" db="UniProtKB">
        <authorList>
            <consortium name="RefSeq"/>
        </authorList>
    </citation>
    <scope>IDENTIFICATION</scope>
</reference>
<accession>A0A6P5WEL7</accession>
<evidence type="ECO:0000313" key="5">
    <source>
        <dbReference type="RefSeq" id="XP_022592440.2"/>
    </source>
</evidence>
<dbReference type="InterPro" id="IPR008978">
    <property type="entry name" value="HSP20-like_chaperone"/>
</dbReference>
<dbReference type="RefSeq" id="XP_022592440.2">
    <property type="nucleotide sequence ID" value="XM_022734917.2"/>
</dbReference>